<evidence type="ECO:0000259" key="7">
    <source>
        <dbReference type="PROSITE" id="PS50003"/>
    </source>
</evidence>
<comment type="similarity">
    <text evidence="1">Belongs to the OSBP family.</text>
</comment>
<feature type="compositionally biased region" description="Polar residues" evidence="6">
    <location>
        <begin position="224"/>
        <end position="236"/>
    </location>
</feature>
<evidence type="ECO:0000313" key="8">
    <source>
        <dbReference type="EMBL" id="CAG2053175.1"/>
    </source>
</evidence>
<proteinExistence type="inferred from homology"/>
<dbReference type="Gene3D" id="2.40.160.120">
    <property type="match status" value="1"/>
</dbReference>
<dbReference type="PROSITE" id="PS50003">
    <property type="entry name" value="PH_DOMAIN"/>
    <property type="match status" value="1"/>
</dbReference>
<evidence type="ECO:0000256" key="5">
    <source>
        <dbReference type="SAM" id="Coils"/>
    </source>
</evidence>
<keyword evidence="3" id="KW-0445">Lipid transport</keyword>
<comment type="caution">
    <text evidence="8">The sequence shown here is derived from an EMBL/GenBank/DDBJ whole genome shotgun (WGS) entry which is preliminary data.</text>
</comment>
<feature type="domain" description="PH" evidence="7">
    <location>
        <begin position="283"/>
        <end position="378"/>
    </location>
</feature>
<reference evidence="8" key="1">
    <citation type="submission" date="2021-03" db="EMBL/GenBank/DDBJ databases">
        <authorList>
            <person name="Tran Van P."/>
        </authorList>
    </citation>
    <scope>NUCLEOTIDE SEQUENCE</scope>
</reference>
<evidence type="ECO:0000256" key="4">
    <source>
        <dbReference type="ARBA" id="ARBA00023121"/>
    </source>
</evidence>
<dbReference type="InterPro" id="IPR037239">
    <property type="entry name" value="OSBP_sf"/>
</dbReference>
<dbReference type="Pfam" id="PF15409">
    <property type="entry name" value="PH_8"/>
    <property type="match status" value="1"/>
</dbReference>
<keyword evidence="9" id="KW-1185">Reference proteome</keyword>
<name>A0ABN7NEZ7_TIMPD</name>
<accession>A0ABN7NEZ7</accession>
<dbReference type="SUPFAM" id="SSF50729">
    <property type="entry name" value="PH domain-like"/>
    <property type="match status" value="1"/>
</dbReference>
<evidence type="ECO:0000256" key="6">
    <source>
        <dbReference type="SAM" id="MobiDB-lite"/>
    </source>
</evidence>
<keyword evidence="5" id="KW-0175">Coiled coil</keyword>
<dbReference type="SMART" id="SM00233">
    <property type="entry name" value="PH"/>
    <property type="match status" value="1"/>
</dbReference>
<dbReference type="Proteomes" id="UP001153148">
    <property type="component" value="Unassembled WGS sequence"/>
</dbReference>
<feature type="region of interest" description="Disordered" evidence="6">
    <location>
        <begin position="484"/>
        <end position="529"/>
    </location>
</feature>
<sequence length="1228" mass="138420">MLGLLWFGLLPCEGQQELNKLDIEHCHLFVMMMTNLRALQSYFSTFVLGILVYYQRGFVGPVINSRLKAASDSLQHRHQTVTTHEHPTSTGAMIQPEARVFIPINRDNLTNAEHCLNANVCVERPPILHHLVGEIQNWLHRYGFRQRPLGWYVCSTRVPLDHCSEWILRPAAALLQKMSSGLRHIATEPGSLSTRYFNMDKKRSPQPPQRNKTKSVSAAIGSDSEVSIESNSLSAESNHELAPKTPPKDKDNLVLANKRAARRGSEWEILEGLKEGQRHDKKPDVFTGFLHKKRKWPLKGWHKRYFVLDKGMLVYAKSPGDIARGKLHGSVDIGLSVISTKEKRKRLDIDAEEFIYHLKAKTQDVFIRWLEQLKQHRLYRQHLLTFGNREVPTIRATVEDETLAGHRNQLPMTPPDLTPSKEGSLPRTKPPGPGGRLAAWVVDSSPPLDSVGKELAQVNHNIQQLSKILEQIEAMPTTDIEITSEGFSPNVKKDRKKFGLRKKKSSKGSSVDLTGSSPSKNIEPENASPLSTCSFSGGLSVTAVPTFSNSSLPSTTFAARPQSLPGPDHLMPHSINSATALTMCALDSRPGSTPENHLREDFVILAKDIQGSLKLALYTLTTERDRLKTALESDSSLVLNTGGSLGSSAGNMVAALRNSLNQALQQNSDLKSRLSRIHETADLSDLSSVGPTPEVLQKTFHASLSYSSSCLSASEFFDAEEYEACAEVICASGSSIKCMTGRRTKLPAPRPDTEGLSLWNLLCKNIGKDLSQVSMPVALNEPLNMLQRMCEELEYSELLDKAAEVDDPYERMVYIAAFAVSSYGSSYFRAGSKPFNPLLGETYECIREDKGFRFVSEQRMCEELEYSELLDKAAEVDDPYERMVYIAAFAVSSYGSSYFRAGSKPFNPLLGETYECIREDKGFRFVSEQVSHHPAVSVCYAESRNFVFWQDARIKTKFWGKSMEFQPTVIKCKDDDDAEGRLVVDIVVVIVTSLGTVNVSLPKHGDQYQWNKVTTCVHNLFGGQRWVDQYGELRISSGKKINCKLTFVKASYWSAKRHEVFGVITNEEGKVVRNLFGKWSEALYCGVAPSARCIWRPGIPQDSHRYDQHSSRTMPEDYELYYGFTRFAMELNEVDPDMAKYLPITDTRFRPDQRLLEEGNLTAAENIKLQLEQSQRERRKWKEQEGIPHKTNWFSKTASNEDSWEYNGKYWDCRKSPGFVNMQFETLW</sequence>
<dbReference type="InterPro" id="IPR000648">
    <property type="entry name" value="Oxysterol-bd"/>
</dbReference>
<feature type="region of interest" description="Disordered" evidence="6">
    <location>
        <begin position="193"/>
        <end position="252"/>
    </location>
</feature>
<dbReference type="Pfam" id="PF01237">
    <property type="entry name" value="Oxysterol_BP"/>
    <property type="match status" value="1"/>
</dbReference>
<protein>
    <recommendedName>
        <fullName evidence="7">PH domain-containing protein</fullName>
    </recommendedName>
</protein>
<gene>
    <name evidence="8" type="ORF">TPAB3V08_LOCUS251</name>
</gene>
<keyword evidence="2" id="KW-0813">Transport</keyword>
<dbReference type="InterPro" id="IPR011993">
    <property type="entry name" value="PH-like_dom_sf"/>
</dbReference>
<organism evidence="8 9">
    <name type="scientific">Timema podura</name>
    <name type="common">Walking stick</name>
    <dbReference type="NCBI Taxonomy" id="61482"/>
    <lineage>
        <taxon>Eukaryota</taxon>
        <taxon>Metazoa</taxon>
        <taxon>Ecdysozoa</taxon>
        <taxon>Arthropoda</taxon>
        <taxon>Hexapoda</taxon>
        <taxon>Insecta</taxon>
        <taxon>Pterygota</taxon>
        <taxon>Neoptera</taxon>
        <taxon>Polyneoptera</taxon>
        <taxon>Phasmatodea</taxon>
        <taxon>Timematodea</taxon>
        <taxon>Timematoidea</taxon>
        <taxon>Timematidae</taxon>
        <taxon>Timema</taxon>
    </lineage>
</organism>
<dbReference type="Gene3D" id="2.30.29.30">
    <property type="entry name" value="Pleckstrin-homology domain (PH domain)/Phosphotyrosine-binding domain (PTB)"/>
    <property type="match status" value="1"/>
</dbReference>
<dbReference type="CDD" id="cd13287">
    <property type="entry name" value="PH_ORP3_ORP6_ORP7"/>
    <property type="match status" value="1"/>
</dbReference>
<feature type="compositionally biased region" description="Basic residues" evidence="6">
    <location>
        <begin position="493"/>
        <end position="506"/>
    </location>
</feature>
<keyword evidence="4" id="KW-0446">Lipid-binding</keyword>
<dbReference type="Gene3D" id="3.30.70.3490">
    <property type="match status" value="1"/>
</dbReference>
<evidence type="ECO:0000313" key="9">
    <source>
        <dbReference type="Proteomes" id="UP001153148"/>
    </source>
</evidence>
<dbReference type="InterPro" id="IPR001849">
    <property type="entry name" value="PH_domain"/>
</dbReference>
<feature type="region of interest" description="Disordered" evidence="6">
    <location>
        <begin position="402"/>
        <end position="434"/>
    </location>
</feature>
<dbReference type="PANTHER" id="PTHR10972">
    <property type="entry name" value="OXYSTEROL-BINDING PROTEIN-RELATED"/>
    <property type="match status" value="1"/>
</dbReference>
<feature type="coiled-coil region" evidence="5">
    <location>
        <begin position="653"/>
        <end position="680"/>
    </location>
</feature>
<evidence type="ECO:0000256" key="3">
    <source>
        <dbReference type="ARBA" id="ARBA00023055"/>
    </source>
</evidence>
<dbReference type="PANTHER" id="PTHR10972:SF203">
    <property type="entry name" value="OXYSTEROL-BINDING PROTEIN HOMOLOG 3"/>
    <property type="match status" value="1"/>
</dbReference>
<dbReference type="SUPFAM" id="SSF144000">
    <property type="entry name" value="Oxysterol-binding protein-like"/>
    <property type="match status" value="2"/>
</dbReference>
<evidence type="ECO:0000256" key="1">
    <source>
        <dbReference type="ARBA" id="ARBA00008842"/>
    </source>
</evidence>
<dbReference type="EMBL" id="CAJPIN010000185">
    <property type="protein sequence ID" value="CAG2053175.1"/>
    <property type="molecule type" value="Genomic_DNA"/>
</dbReference>
<feature type="compositionally biased region" description="Basic and acidic residues" evidence="6">
    <location>
        <begin position="237"/>
        <end position="252"/>
    </location>
</feature>
<evidence type="ECO:0000256" key="2">
    <source>
        <dbReference type="ARBA" id="ARBA00022448"/>
    </source>
</evidence>
<dbReference type="InterPro" id="IPR041680">
    <property type="entry name" value="PH_8"/>
</dbReference>